<evidence type="ECO:0000313" key="2">
    <source>
        <dbReference type="Proteomes" id="UP000694846"/>
    </source>
</evidence>
<dbReference type="GO" id="GO:0016829">
    <property type="term" value="F:lyase activity"/>
    <property type="evidence" value="ECO:0007669"/>
    <property type="project" value="UniProtKB-KW"/>
</dbReference>
<dbReference type="CDD" id="cd06558">
    <property type="entry name" value="crotonase-like"/>
    <property type="match status" value="1"/>
</dbReference>
<protein>
    <submittedName>
        <fullName evidence="3">Ethylmalonyl-CoA decarboxylase-like isoform X1</fullName>
    </submittedName>
</protein>
<evidence type="ECO:0000313" key="3">
    <source>
        <dbReference type="RefSeq" id="XP_025408030.1"/>
    </source>
</evidence>
<dbReference type="InterPro" id="IPR029045">
    <property type="entry name" value="ClpP/crotonase-like_dom_sf"/>
</dbReference>
<dbReference type="GO" id="GO:0005829">
    <property type="term" value="C:cytosol"/>
    <property type="evidence" value="ECO:0007669"/>
    <property type="project" value="TreeGrafter"/>
</dbReference>
<dbReference type="Gene3D" id="3.90.226.10">
    <property type="entry name" value="2-enoyl-CoA Hydratase, Chain A, domain 1"/>
    <property type="match status" value="1"/>
</dbReference>
<evidence type="ECO:0000256" key="1">
    <source>
        <dbReference type="ARBA" id="ARBA00023239"/>
    </source>
</evidence>
<dbReference type="InterPro" id="IPR001753">
    <property type="entry name" value="Enoyl-CoA_hydra/iso"/>
</dbReference>
<gene>
    <name evidence="3" type="primary">LOC112681901</name>
</gene>
<dbReference type="OrthoDB" id="448450at2759"/>
<dbReference type="Pfam" id="PF00378">
    <property type="entry name" value="ECH_1"/>
    <property type="match status" value="1"/>
</dbReference>
<dbReference type="AlphaFoldDB" id="A0A8B8FCG8"/>
<dbReference type="PANTHER" id="PTHR11941">
    <property type="entry name" value="ENOYL-COA HYDRATASE-RELATED"/>
    <property type="match status" value="1"/>
</dbReference>
<reference evidence="3" key="1">
    <citation type="submission" date="2025-08" db="UniProtKB">
        <authorList>
            <consortium name="RefSeq"/>
        </authorList>
    </citation>
    <scope>IDENTIFICATION</scope>
    <source>
        <tissue evidence="3">Whole body</tissue>
    </source>
</reference>
<dbReference type="GO" id="GO:0006635">
    <property type="term" value="P:fatty acid beta-oxidation"/>
    <property type="evidence" value="ECO:0007669"/>
    <property type="project" value="TreeGrafter"/>
</dbReference>
<name>A0A8B8FCG8_9HEMI</name>
<proteinExistence type="predicted"/>
<dbReference type="RefSeq" id="XP_025408030.1">
    <property type="nucleotide sequence ID" value="XM_025552245.1"/>
</dbReference>
<dbReference type="PANTHER" id="PTHR11941:SF27">
    <property type="entry name" value="ETHYLMALONYL-COA DECARBOXYLASE"/>
    <property type="match status" value="1"/>
</dbReference>
<organism evidence="2 3">
    <name type="scientific">Sipha flava</name>
    <name type="common">yellow sugarcane aphid</name>
    <dbReference type="NCBI Taxonomy" id="143950"/>
    <lineage>
        <taxon>Eukaryota</taxon>
        <taxon>Metazoa</taxon>
        <taxon>Ecdysozoa</taxon>
        <taxon>Arthropoda</taxon>
        <taxon>Hexapoda</taxon>
        <taxon>Insecta</taxon>
        <taxon>Pterygota</taxon>
        <taxon>Neoptera</taxon>
        <taxon>Paraneoptera</taxon>
        <taxon>Hemiptera</taxon>
        <taxon>Sternorrhyncha</taxon>
        <taxon>Aphidomorpha</taxon>
        <taxon>Aphidoidea</taxon>
        <taxon>Aphididae</taxon>
        <taxon>Sipha</taxon>
    </lineage>
</organism>
<accession>A0A8B8FCG8</accession>
<keyword evidence="2" id="KW-1185">Reference proteome</keyword>
<dbReference type="SUPFAM" id="SSF52096">
    <property type="entry name" value="ClpP/crotonase"/>
    <property type="match status" value="1"/>
</dbReference>
<sequence length="327" mass="36286">MIITLQLCKIYLGTYKIVGVPGVPLRTIGIKRLLKMERSRTPKENYLHNFTYNEQEFSFNKAKELMSKHLDFDGSVDLDESINGISKVCLNNPLTKNALNGKMMLDLEKIVNKLDQQIECKGVILYGADGNFCSGGDLNMMKQMNNPEMGYAMATYMNNILDKFKKLPMITVAFIEGSGALGGGAELTTACDYRLMSTKMETTAIGFIHAKMGIVPAWGSTGRLMSIMGRQNTLNLLLDSRPLRAAEAMDIGLVDGTVATLQDATDWLSQKTRHHVNVIRAIKRTLSCHDDGTDGRAAALMERKIFAPLWGGPANQMALDQYFSRNK</sequence>
<dbReference type="GeneID" id="112681901"/>
<dbReference type="Proteomes" id="UP000694846">
    <property type="component" value="Unplaced"/>
</dbReference>
<keyword evidence="1" id="KW-0456">Lyase</keyword>